<evidence type="ECO:0000313" key="1">
    <source>
        <dbReference type="EMBL" id="GIJ44025.1"/>
    </source>
</evidence>
<evidence type="ECO:0000313" key="2">
    <source>
        <dbReference type="Proteomes" id="UP000619260"/>
    </source>
</evidence>
<name>A0A8J3YHD4_9ACTN</name>
<dbReference type="Gene3D" id="1.25.40.10">
    <property type="entry name" value="Tetratricopeptide repeat domain"/>
    <property type="match status" value="1"/>
</dbReference>
<reference evidence="1" key="1">
    <citation type="submission" date="2021-01" db="EMBL/GenBank/DDBJ databases">
        <title>Whole genome shotgun sequence of Virgisporangium aliadipatigenens NBRC 105644.</title>
        <authorList>
            <person name="Komaki H."/>
            <person name="Tamura T."/>
        </authorList>
    </citation>
    <scope>NUCLEOTIDE SEQUENCE</scope>
    <source>
        <strain evidence="1">NBRC 105644</strain>
    </source>
</reference>
<sequence length="367" mass="40042">MRFSRIGEHAWAIQEADRAVDLLRPVAGRYPAAMARALAVRAACLHVRGRTAEAARDVDEALAYRDRATDPADATDLAVVASHLDLAGRTDEALALTGRLLSGGTPPARPLLFRHCALLLRHGRADEAVPLLRGVHEAAHPWSHTRYRAGVMLFEALAAAGRTAELAEHARRELPNVAASARGNAAGRRIYLEVLELLHRHHALPDHRPPLDVTIAKQRRILLRGQRRRWILAAAFAVLTGDRRRIPPRPGATPPAELARAAARDRVTRVEARLERLNASDDARALSIAWGELAEARWDAGGQRSAALQAQRAALEQTRRWAAEHPADARTALVTHLRRFAEIAGAIGLRTDAEAAETEADELADSA</sequence>
<dbReference type="Proteomes" id="UP000619260">
    <property type="component" value="Unassembled WGS sequence"/>
</dbReference>
<proteinExistence type="predicted"/>
<dbReference type="InterPro" id="IPR011990">
    <property type="entry name" value="TPR-like_helical_dom_sf"/>
</dbReference>
<evidence type="ECO:0008006" key="3">
    <source>
        <dbReference type="Google" id="ProtNLM"/>
    </source>
</evidence>
<gene>
    <name evidence="1" type="ORF">Val02_09110</name>
</gene>
<dbReference type="AlphaFoldDB" id="A0A8J3YHD4"/>
<protein>
    <recommendedName>
        <fullName evidence="3">Tetratricopeptide repeat protein</fullName>
    </recommendedName>
</protein>
<organism evidence="1 2">
    <name type="scientific">Virgisporangium aliadipatigenens</name>
    <dbReference type="NCBI Taxonomy" id="741659"/>
    <lineage>
        <taxon>Bacteria</taxon>
        <taxon>Bacillati</taxon>
        <taxon>Actinomycetota</taxon>
        <taxon>Actinomycetes</taxon>
        <taxon>Micromonosporales</taxon>
        <taxon>Micromonosporaceae</taxon>
        <taxon>Virgisporangium</taxon>
    </lineage>
</organism>
<comment type="caution">
    <text evidence="1">The sequence shown here is derived from an EMBL/GenBank/DDBJ whole genome shotgun (WGS) entry which is preliminary data.</text>
</comment>
<keyword evidence="2" id="KW-1185">Reference proteome</keyword>
<dbReference type="EMBL" id="BOPF01000003">
    <property type="protein sequence ID" value="GIJ44025.1"/>
    <property type="molecule type" value="Genomic_DNA"/>
</dbReference>
<accession>A0A8J3YHD4</accession>
<dbReference type="SUPFAM" id="SSF48452">
    <property type="entry name" value="TPR-like"/>
    <property type="match status" value="1"/>
</dbReference>